<protein>
    <submittedName>
        <fullName evidence="1">Uncharacterized protein</fullName>
    </submittedName>
</protein>
<reference evidence="1" key="1">
    <citation type="journal article" date="2015" name="Nature">
        <title>Complex archaea that bridge the gap between prokaryotes and eukaryotes.</title>
        <authorList>
            <person name="Spang A."/>
            <person name="Saw J.H."/>
            <person name="Jorgensen S.L."/>
            <person name="Zaremba-Niedzwiedzka K."/>
            <person name="Martijn J."/>
            <person name="Lind A.E."/>
            <person name="van Eijk R."/>
            <person name="Schleper C."/>
            <person name="Guy L."/>
            <person name="Ettema T.J."/>
        </authorList>
    </citation>
    <scope>NUCLEOTIDE SEQUENCE</scope>
</reference>
<name>A0A0F9ILB2_9ZZZZ</name>
<organism evidence="1">
    <name type="scientific">marine sediment metagenome</name>
    <dbReference type="NCBI Taxonomy" id="412755"/>
    <lineage>
        <taxon>unclassified sequences</taxon>
        <taxon>metagenomes</taxon>
        <taxon>ecological metagenomes</taxon>
    </lineage>
</organism>
<feature type="non-terminal residue" evidence="1">
    <location>
        <position position="99"/>
    </location>
</feature>
<comment type="caution">
    <text evidence="1">The sequence shown here is derived from an EMBL/GenBank/DDBJ whole genome shotgun (WGS) entry which is preliminary data.</text>
</comment>
<sequence>MSSLQEIKGEIAQATVSRGGEGDKKYVRLLKDGSISVASFIQAMIFEGKGYTAAEGAFSTPGAGGGVAAVIDIDRPNFTLGIPSGTSIMLYSVTSQALT</sequence>
<dbReference type="AlphaFoldDB" id="A0A0F9ILB2"/>
<gene>
    <name evidence="1" type="ORF">LCGC14_1863290</name>
</gene>
<proteinExistence type="predicted"/>
<evidence type="ECO:0000313" key="1">
    <source>
        <dbReference type="EMBL" id="KKL94580.1"/>
    </source>
</evidence>
<accession>A0A0F9ILB2</accession>
<dbReference type="EMBL" id="LAZR01018889">
    <property type="protein sequence ID" value="KKL94580.1"/>
    <property type="molecule type" value="Genomic_DNA"/>
</dbReference>